<evidence type="ECO:0000313" key="2">
    <source>
        <dbReference type="Proteomes" id="UP000179023"/>
    </source>
</evidence>
<name>A0A1G2KN21_9BACT</name>
<accession>A0A1G2KN21</accession>
<evidence type="ECO:0000313" key="1">
    <source>
        <dbReference type="EMBL" id="OHA00818.1"/>
    </source>
</evidence>
<reference evidence="1 2" key="1">
    <citation type="journal article" date="2016" name="Nat. Commun.">
        <title>Thousands of microbial genomes shed light on interconnected biogeochemical processes in an aquifer system.</title>
        <authorList>
            <person name="Anantharaman K."/>
            <person name="Brown C.T."/>
            <person name="Hug L.A."/>
            <person name="Sharon I."/>
            <person name="Castelle C.J."/>
            <person name="Probst A.J."/>
            <person name="Thomas B.C."/>
            <person name="Singh A."/>
            <person name="Wilkins M.J."/>
            <person name="Karaoz U."/>
            <person name="Brodie E.L."/>
            <person name="Williams K.H."/>
            <person name="Hubbard S.S."/>
            <person name="Banfield J.F."/>
        </authorList>
    </citation>
    <scope>NUCLEOTIDE SEQUENCE [LARGE SCALE GENOMIC DNA]</scope>
</reference>
<protein>
    <submittedName>
        <fullName evidence="1">Uncharacterized protein</fullName>
    </submittedName>
</protein>
<sequence>MKKEEPENIKSKDIGLDKILVREKLSSLLYRTNEINNSSSEKLGRKIDDLLHNMEYLEETDLHQRLGLIKGEALSIMKTADPLTPLFKLAGDMAIEIEKMKKNN</sequence>
<gene>
    <name evidence="1" type="ORF">A3C07_02120</name>
</gene>
<dbReference type="STRING" id="1802270.A3C07_02120"/>
<proteinExistence type="predicted"/>
<dbReference type="EMBL" id="MHQI01000006">
    <property type="protein sequence ID" value="OHA00818.1"/>
    <property type="molecule type" value="Genomic_DNA"/>
</dbReference>
<comment type="caution">
    <text evidence="1">The sequence shown here is derived from an EMBL/GenBank/DDBJ whole genome shotgun (WGS) entry which is preliminary data.</text>
</comment>
<dbReference type="Proteomes" id="UP000179023">
    <property type="component" value="Unassembled WGS sequence"/>
</dbReference>
<dbReference type="AlphaFoldDB" id="A0A1G2KN21"/>
<organism evidence="1 2">
    <name type="scientific">Candidatus Sungbacteria bacterium RIFCSPHIGHO2_02_FULL_47_11</name>
    <dbReference type="NCBI Taxonomy" id="1802270"/>
    <lineage>
        <taxon>Bacteria</taxon>
        <taxon>Candidatus Sungiibacteriota</taxon>
    </lineage>
</organism>